<protein>
    <submittedName>
        <fullName evidence="1">Uncharacterized protein</fullName>
    </submittedName>
</protein>
<dbReference type="AlphaFoldDB" id="A0A2U3QN05"/>
<accession>A0A2U3QN05</accession>
<evidence type="ECO:0000313" key="1">
    <source>
        <dbReference type="EMBL" id="SPR02334.1"/>
    </source>
</evidence>
<dbReference type="EMBL" id="LS398547">
    <property type="protein sequence ID" value="SPR02334.1"/>
    <property type="molecule type" value="Genomic_DNA"/>
</dbReference>
<dbReference type="Proteomes" id="UP000244960">
    <property type="component" value="Chromosome I"/>
</dbReference>
<evidence type="ECO:0000313" key="2">
    <source>
        <dbReference type="Proteomes" id="UP000244960"/>
    </source>
</evidence>
<organism evidence="1 2">
    <name type="scientific">Orientia tsutsugamushi</name>
    <name type="common">Rickettsia tsutsugamushi</name>
    <dbReference type="NCBI Taxonomy" id="784"/>
    <lineage>
        <taxon>Bacteria</taxon>
        <taxon>Pseudomonadati</taxon>
        <taxon>Pseudomonadota</taxon>
        <taxon>Alphaproteobacteria</taxon>
        <taxon>Rickettsiales</taxon>
        <taxon>Rickettsiaceae</taxon>
        <taxon>Rickettsieae</taxon>
        <taxon>Orientia</taxon>
    </lineage>
</organism>
<reference evidence="2" key="1">
    <citation type="submission" date="2018-03" db="EMBL/GenBank/DDBJ databases">
        <authorList>
            <person name="Batty M. E."/>
            <person name="Batty M E."/>
        </authorList>
    </citation>
    <scope>NUCLEOTIDE SEQUENCE [LARGE SCALE GENOMIC DNA]</scope>
</reference>
<gene>
    <name evidence="1" type="ORF">UT176_00019</name>
</gene>
<sequence>MSHGGVYWVIQEILGLPIIDLANAEPVFHQPPAHPNASMGYRYPTEGIFMTMSNRNIPKFNRGLI</sequence>
<name>A0A2U3QN05_ORITS</name>
<proteinExistence type="predicted"/>